<dbReference type="GO" id="GO:0030288">
    <property type="term" value="C:outer membrane-bounded periplasmic space"/>
    <property type="evidence" value="ECO:0007669"/>
    <property type="project" value="TreeGrafter"/>
</dbReference>
<dbReference type="SUPFAM" id="SSF50156">
    <property type="entry name" value="PDZ domain-like"/>
    <property type="match status" value="1"/>
</dbReference>
<dbReference type="AlphaFoldDB" id="A0A4V5PMI4"/>
<dbReference type="GO" id="GO:0007165">
    <property type="term" value="P:signal transduction"/>
    <property type="evidence" value="ECO:0007669"/>
    <property type="project" value="TreeGrafter"/>
</dbReference>
<dbReference type="GO" id="GO:0006508">
    <property type="term" value="P:proteolysis"/>
    <property type="evidence" value="ECO:0007669"/>
    <property type="project" value="InterPro"/>
</dbReference>
<protein>
    <recommendedName>
        <fullName evidence="1">Tail specific protease domain-containing protein</fullName>
    </recommendedName>
</protein>
<dbReference type="EMBL" id="SSMQ01000027">
    <property type="protein sequence ID" value="TKD03769.1"/>
    <property type="molecule type" value="Genomic_DNA"/>
</dbReference>
<proteinExistence type="predicted"/>
<dbReference type="Gene3D" id="3.30.750.44">
    <property type="match status" value="1"/>
</dbReference>
<evidence type="ECO:0000313" key="3">
    <source>
        <dbReference type="Proteomes" id="UP000309215"/>
    </source>
</evidence>
<dbReference type="Proteomes" id="UP000309215">
    <property type="component" value="Unassembled WGS sequence"/>
</dbReference>
<evidence type="ECO:0000259" key="1">
    <source>
        <dbReference type="SMART" id="SM00245"/>
    </source>
</evidence>
<dbReference type="PANTHER" id="PTHR32060">
    <property type="entry name" value="TAIL-SPECIFIC PROTEASE"/>
    <property type="match status" value="1"/>
</dbReference>
<keyword evidence="3" id="KW-1185">Reference proteome</keyword>
<name>A0A4V5PMI4_9BACT</name>
<dbReference type="OrthoDB" id="127841at2"/>
<dbReference type="Gene3D" id="3.90.226.10">
    <property type="entry name" value="2-enoyl-CoA Hydratase, Chain A, domain 1"/>
    <property type="match status" value="1"/>
</dbReference>
<dbReference type="GO" id="GO:0004175">
    <property type="term" value="F:endopeptidase activity"/>
    <property type="evidence" value="ECO:0007669"/>
    <property type="project" value="TreeGrafter"/>
</dbReference>
<gene>
    <name evidence="2" type="ORF">E8A74_24570</name>
</gene>
<dbReference type="Pfam" id="PF03572">
    <property type="entry name" value="Peptidase_S41"/>
    <property type="match status" value="1"/>
</dbReference>
<reference evidence="2 3" key="1">
    <citation type="submission" date="2019-04" db="EMBL/GenBank/DDBJ databases">
        <authorList>
            <person name="Li Y."/>
            <person name="Wang J."/>
        </authorList>
    </citation>
    <scope>NUCLEOTIDE SEQUENCE [LARGE SCALE GENOMIC DNA]</scope>
    <source>
        <strain evidence="2 3">DSM 14668</strain>
    </source>
</reference>
<evidence type="ECO:0000313" key="2">
    <source>
        <dbReference type="EMBL" id="TKD03769.1"/>
    </source>
</evidence>
<dbReference type="GO" id="GO:0008236">
    <property type="term" value="F:serine-type peptidase activity"/>
    <property type="evidence" value="ECO:0007669"/>
    <property type="project" value="InterPro"/>
</dbReference>
<feature type="domain" description="Tail specific protease" evidence="1">
    <location>
        <begin position="382"/>
        <end position="587"/>
    </location>
</feature>
<dbReference type="InterPro" id="IPR005151">
    <property type="entry name" value="Tail-specific_protease"/>
</dbReference>
<sequence length="651" mass="68734">MFTRRFYSRASGVVHPLQAHVGRRLATRAWYFAAATAILAIAAQRPAEPPKTAARGIALWSLRTLDVADEEDLGAECGAPSEGGLVLPTGAPAALSCEAARSIVAQVRTNLAAPVADLEAAKFADGVVDWLDPHGLWSLAPDAPVAPLVRREGERLLLELESAPWRPCAAADVIGASLATWMKTLRASFDEGLREGRPEGSAPHRSPAEVWRTVTTSPFEDGPSTRNGRELARELGREVGAARAAYGAALDPFVTVAGQRLFPDLTAEAWGRVVLAAAVRAYVPQLDAHGAWAPLDEEISIYDLDLETNPPLRLWSEMTRTALGIRIDRGALAPLLDGDVVLSVRGVPLTGMSGEQAEQTALIEGAPHGPPASVTILRPHVGEPLELVVTPLPVPAREGPAPPAEPPTLPFDAVRYAEGRVAIVTIADVPDDLGDRVGAALARVRAEHDMRGVLLDLRANGGGSTDGAMAALGHFLPGAALFPMRRRDGGVEVERAPDVPAEESYSGPLAVLVDGDTASAAEMIAGAIGSYRRGVVIGDRTYGKGCAQEYLDDEARAGVLRVTTLLFSLPDGAPVQKVGISPQITLSLPATTEREARVAQALEPWRGPDVRDPGLVREVPWALHGGRVGPCRDETVCRALRALGTSVAAAR</sequence>
<organism evidence="2 3">
    <name type="scientific">Polyangium fumosum</name>
    <dbReference type="NCBI Taxonomy" id="889272"/>
    <lineage>
        <taxon>Bacteria</taxon>
        <taxon>Pseudomonadati</taxon>
        <taxon>Myxococcota</taxon>
        <taxon>Polyangia</taxon>
        <taxon>Polyangiales</taxon>
        <taxon>Polyangiaceae</taxon>
        <taxon>Polyangium</taxon>
    </lineage>
</organism>
<comment type="caution">
    <text evidence="2">The sequence shown here is derived from an EMBL/GenBank/DDBJ whole genome shotgun (WGS) entry which is preliminary data.</text>
</comment>
<dbReference type="InterPro" id="IPR029045">
    <property type="entry name" value="ClpP/crotonase-like_dom_sf"/>
</dbReference>
<dbReference type="Gene3D" id="2.30.42.10">
    <property type="match status" value="1"/>
</dbReference>
<dbReference type="PANTHER" id="PTHR32060:SF30">
    <property type="entry name" value="CARBOXY-TERMINAL PROCESSING PROTEASE CTPA"/>
    <property type="match status" value="1"/>
</dbReference>
<dbReference type="SMART" id="SM00245">
    <property type="entry name" value="TSPc"/>
    <property type="match status" value="1"/>
</dbReference>
<dbReference type="InterPro" id="IPR036034">
    <property type="entry name" value="PDZ_sf"/>
</dbReference>
<dbReference type="SUPFAM" id="SSF52096">
    <property type="entry name" value="ClpP/crotonase"/>
    <property type="match status" value="1"/>
</dbReference>
<accession>A0A4V5PMI4</accession>